<accession>A0ABW2TNY7</accession>
<comment type="cofactor">
    <cofactor evidence="2">
        <name>Mg(2+)</name>
        <dbReference type="ChEBI" id="CHEBI:18420"/>
    </cofactor>
</comment>
<dbReference type="Pfam" id="PF19086">
    <property type="entry name" value="Terpene_syn_C_2"/>
    <property type="match status" value="1"/>
</dbReference>
<reference evidence="4" key="1">
    <citation type="journal article" date="2019" name="Int. J. Syst. Evol. Microbiol.">
        <title>The Global Catalogue of Microorganisms (GCM) 10K type strain sequencing project: providing services to taxonomists for standard genome sequencing and annotation.</title>
        <authorList>
            <consortium name="The Broad Institute Genomics Platform"/>
            <consortium name="The Broad Institute Genome Sequencing Center for Infectious Disease"/>
            <person name="Wu L."/>
            <person name="Ma J."/>
        </authorList>
    </citation>
    <scope>NUCLEOTIDE SEQUENCE [LARGE SCALE GENOMIC DNA]</scope>
    <source>
        <strain evidence="4">JCM 17695</strain>
    </source>
</reference>
<dbReference type="EC" id="4.2.3.-" evidence="2"/>
<dbReference type="SFLD" id="SFLDS00005">
    <property type="entry name" value="Isoprenoid_Synthase_Type_I"/>
    <property type="match status" value="1"/>
</dbReference>
<name>A0ABW2TNY7_9PSEU</name>
<sequence length="331" mass="36948">MEFPIPFPARSSPDAERARADHLAWPRALGLITTDAAAERHRRGDYAGLAARFYPAATGADLDLGVDLMSWFFLYDDLFDGPAGDDPAAAARLVAAVTAVFDGPLPDDAPLIARGLADVWRRTCAGMSADFRIRAARHWREYLAGYVDEAEGRDRSGPYDADTYLDIRRRTIGVLPTVDMAERTSRCEVPKRVHDSAVMTAMLRIAIDINVLFNDIASLEKEKARGELNNLVLILMREHGWGQARSIARIQDEVRTRVEQFLLLETLLPDVCASFGLDADERDRTDRFRVDCLRTVIRGSHDWHRSSGRYDAEFAVAVGRQGYLEDLGIPS</sequence>
<dbReference type="Proteomes" id="UP001596512">
    <property type="component" value="Unassembled WGS sequence"/>
</dbReference>
<keyword evidence="1 2" id="KW-0456">Lyase</keyword>
<evidence type="ECO:0000313" key="4">
    <source>
        <dbReference type="Proteomes" id="UP001596512"/>
    </source>
</evidence>
<organism evidence="3 4">
    <name type="scientific">Actinokineospora soli</name>
    <dbReference type="NCBI Taxonomy" id="1048753"/>
    <lineage>
        <taxon>Bacteria</taxon>
        <taxon>Bacillati</taxon>
        <taxon>Actinomycetota</taxon>
        <taxon>Actinomycetes</taxon>
        <taxon>Pseudonocardiales</taxon>
        <taxon>Pseudonocardiaceae</taxon>
        <taxon>Actinokineospora</taxon>
    </lineage>
</organism>
<dbReference type="EMBL" id="JBHTEY010000004">
    <property type="protein sequence ID" value="MFC7615507.1"/>
    <property type="molecule type" value="Genomic_DNA"/>
</dbReference>
<dbReference type="SFLD" id="SFLDG01020">
    <property type="entry name" value="Terpene_Cyclase_Like_2"/>
    <property type="match status" value="1"/>
</dbReference>
<comment type="similarity">
    <text evidence="2">Belongs to the terpene synthase family.</text>
</comment>
<dbReference type="Gene3D" id="1.10.600.10">
    <property type="entry name" value="Farnesyl Diphosphate Synthase"/>
    <property type="match status" value="1"/>
</dbReference>
<comment type="caution">
    <text evidence="3">The sequence shown here is derived from an EMBL/GenBank/DDBJ whole genome shotgun (WGS) entry which is preliminary data.</text>
</comment>
<dbReference type="InterPro" id="IPR034686">
    <property type="entry name" value="Terpene_cyclase-like_2"/>
</dbReference>
<protein>
    <recommendedName>
        <fullName evidence="2">Terpene synthase</fullName>
        <ecNumber evidence="2">4.2.3.-</ecNumber>
    </recommendedName>
</protein>
<dbReference type="SUPFAM" id="SSF48576">
    <property type="entry name" value="Terpenoid synthases"/>
    <property type="match status" value="1"/>
</dbReference>
<proteinExistence type="inferred from homology"/>
<keyword evidence="2" id="KW-0479">Metal-binding</keyword>
<keyword evidence="4" id="KW-1185">Reference proteome</keyword>
<gene>
    <name evidence="3" type="ORF">ACFQV2_20405</name>
</gene>
<evidence type="ECO:0000256" key="2">
    <source>
        <dbReference type="RuleBase" id="RU366034"/>
    </source>
</evidence>
<keyword evidence="2" id="KW-0460">Magnesium</keyword>
<dbReference type="PANTHER" id="PTHR35201:SF4">
    <property type="entry name" value="BETA-PINACENE SYNTHASE-RELATED"/>
    <property type="match status" value="1"/>
</dbReference>
<dbReference type="PANTHER" id="PTHR35201">
    <property type="entry name" value="TERPENE SYNTHASE"/>
    <property type="match status" value="1"/>
</dbReference>
<evidence type="ECO:0000313" key="3">
    <source>
        <dbReference type="EMBL" id="MFC7615507.1"/>
    </source>
</evidence>
<dbReference type="InterPro" id="IPR008949">
    <property type="entry name" value="Isoprenoid_synthase_dom_sf"/>
</dbReference>
<evidence type="ECO:0000256" key="1">
    <source>
        <dbReference type="ARBA" id="ARBA00023239"/>
    </source>
</evidence>